<comment type="subcellular location">
    <subcellularLocation>
        <location evidence="1 9">Cell inner membrane</location>
        <topology evidence="1 9">Multi-pass membrane protein</topology>
    </subcellularLocation>
</comment>
<comment type="similarity">
    <text evidence="8 9">Belongs to the TRAP transporter small permease family.</text>
</comment>
<evidence type="ECO:0000256" key="6">
    <source>
        <dbReference type="ARBA" id="ARBA00022989"/>
    </source>
</evidence>
<evidence type="ECO:0000256" key="2">
    <source>
        <dbReference type="ARBA" id="ARBA00022448"/>
    </source>
</evidence>
<evidence type="ECO:0000256" key="7">
    <source>
        <dbReference type="ARBA" id="ARBA00023136"/>
    </source>
</evidence>
<evidence type="ECO:0000256" key="8">
    <source>
        <dbReference type="ARBA" id="ARBA00038436"/>
    </source>
</evidence>
<keyword evidence="7 9" id="KW-0472">Membrane</keyword>
<keyword evidence="6 9" id="KW-1133">Transmembrane helix</keyword>
<evidence type="ECO:0000256" key="1">
    <source>
        <dbReference type="ARBA" id="ARBA00004429"/>
    </source>
</evidence>
<evidence type="ECO:0000259" key="10">
    <source>
        <dbReference type="Pfam" id="PF04290"/>
    </source>
</evidence>
<evidence type="ECO:0000256" key="9">
    <source>
        <dbReference type="RuleBase" id="RU369079"/>
    </source>
</evidence>
<dbReference type="PANTHER" id="PTHR35011:SF2">
    <property type="entry name" value="2,3-DIKETO-L-GULONATE TRAP TRANSPORTER SMALL PERMEASE PROTEIN YIAM"/>
    <property type="match status" value="1"/>
</dbReference>
<evidence type="ECO:0000256" key="5">
    <source>
        <dbReference type="ARBA" id="ARBA00022692"/>
    </source>
</evidence>
<name>A0A564IEU3_9ENTR</name>
<keyword evidence="2 9" id="KW-0813">Transport</keyword>
<proteinExistence type="inferred from homology"/>
<dbReference type="AlphaFoldDB" id="A0A564IEU3"/>
<keyword evidence="3" id="KW-1003">Cell membrane</keyword>
<dbReference type="GO" id="GO:0005886">
    <property type="term" value="C:plasma membrane"/>
    <property type="evidence" value="ECO:0007669"/>
    <property type="project" value="UniProtKB-SubCell"/>
</dbReference>
<organism evidence="11 12">
    <name type="scientific">Klebsiella spallanzanii</name>
    <dbReference type="NCBI Taxonomy" id="2587528"/>
    <lineage>
        <taxon>Bacteria</taxon>
        <taxon>Pseudomonadati</taxon>
        <taxon>Pseudomonadota</taxon>
        <taxon>Gammaproteobacteria</taxon>
        <taxon>Enterobacterales</taxon>
        <taxon>Enterobacteriaceae</taxon>
        <taxon>Klebsiella/Raoultella group</taxon>
        <taxon>Klebsiella</taxon>
    </lineage>
</organism>
<evidence type="ECO:0000256" key="3">
    <source>
        <dbReference type="ARBA" id="ARBA00022475"/>
    </source>
</evidence>
<keyword evidence="4 9" id="KW-0997">Cell inner membrane</keyword>
<dbReference type="InterPro" id="IPR007387">
    <property type="entry name" value="TRAP_DctQ"/>
</dbReference>
<dbReference type="Proteomes" id="UP000318370">
    <property type="component" value="Unassembled WGS sequence"/>
</dbReference>
<evidence type="ECO:0000313" key="11">
    <source>
        <dbReference type="EMBL" id="VUS44126.1"/>
    </source>
</evidence>
<dbReference type="InterPro" id="IPR055348">
    <property type="entry name" value="DctQ"/>
</dbReference>
<feature type="domain" description="Tripartite ATP-independent periplasmic transporters DctQ component" evidence="10">
    <location>
        <begin position="35"/>
        <end position="165"/>
    </location>
</feature>
<accession>A0A564IEU3</accession>
<gene>
    <name evidence="11" type="ORF">SB6408_03775</name>
</gene>
<evidence type="ECO:0000256" key="4">
    <source>
        <dbReference type="ARBA" id="ARBA00022519"/>
    </source>
</evidence>
<feature type="transmembrane region" description="Helical" evidence="9">
    <location>
        <begin position="143"/>
        <end position="163"/>
    </location>
</feature>
<dbReference type="PANTHER" id="PTHR35011">
    <property type="entry name" value="2,3-DIKETO-L-GULONATE TRAP TRANSPORTER SMALL PERMEASE PROTEIN YIAM"/>
    <property type="match status" value="1"/>
</dbReference>
<reference evidence="11 12" key="1">
    <citation type="submission" date="2019-07" db="EMBL/GenBank/DDBJ databases">
        <authorList>
            <person name="Brisse S."/>
            <person name="Rodrigues C."/>
            <person name="Thorpe H."/>
        </authorList>
    </citation>
    <scope>NUCLEOTIDE SEQUENCE [LARGE SCALE GENOMIC DNA]</scope>
    <source>
        <strain evidence="11">SB6408</strain>
    </source>
</reference>
<dbReference type="Pfam" id="PF04290">
    <property type="entry name" value="DctQ"/>
    <property type="match status" value="1"/>
</dbReference>
<dbReference type="GO" id="GO:0015740">
    <property type="term" value="P:C4-dicarboxylate transport"/>
    <property type="evidence" value="ECO:0007669"/>
    <property type="project" value="TreeGrafter"/>
</dbReference>
<feature type="transmembrane region" description="Helical" evidence="9">
    <location>
        <begin position="61"/>
        <end position="78"/>
    </location>
</feature>
<dbReference type="GO" id="GO:0022857">
    <property type="term" value="F:transmembrane transporter activity"/>
    <property type="evidence" value="ECO:0007669"/>
    <property type="project" value="UniProtKB-UniRule"/>
</dbReference>
<comment type="subunit">
    <text evidence="9">The complex comprises the extracytoplasmic solute receptor protein and the two transmembrane proteins.</text>
</comment>
<sequence>MGRLALPFTGCYMQTLTNALNRILAGLCCTILAIMVVCVSWQVIARFIFNSPSTIIDEFTQILFMWIILLGGVYTAGIKKHLSIDLLAQKVSPLTARRLDSFIQIVIAIFAVVFMIYGGNIVVEKAAHVNQISPVLKWPMDKVYWVMPISGVILLYYTISNIVENYHNRHSH</sequence>
<protein>
    <recommendedName>
        <fullName evidence="9">TRAP transporter small permease protein</fullName>
    </recommendedName>
</protein>
<feature type="transmembrane region" description="Helical" evidence="9">
    <location>
        <begin position="23"/>
        <end position="49"/>
    </location>
</feature>
<evidence type="ECO:0000313" key="12">
    <source>
        <dbReference type="Proteomes" id="UP000318370"/>
    </source>
</evidence>
<feature type="transmembrane region" description="Helical" evidence="9">
    <location>
        <begin position="99"/>
        <end position="123"/>
    </location>
</feature>
<keyword evidence="5 9" id="KW-0812">Transmembrane</keyword>
<dbReference type="EMBL" id="CABGHF010000004">
    <property type="protein sequence ID" value="VUS44126.1"/>
    <property type="molecule type" value="Genomic_DNA"/>
</dbReference>
<comment type="function">
    <text evidence="9">Part of the tripartite ATP-independent periplasmic (TRAP) transport system.</text>
</comment>